<reference evidence="10 11" key="1">
    <citation type="submission" date="2015-01" db="EMBL/GenBank/DDBJ databases">
        <title>Evolution of Trichinella species and genotypes.</title>
        <authorList>
            <person name="Korhonen P.K."/>
            <person name="Edoardo P."/>
            <person name="Giuseppe L.R."/>
            <person name="Gasser R.B."/>
        </authorList>
    </citation>
    <scope>NUCLEOTIDE SEQUENCE [LARGE SCALE GENOMIC DNA]</scope>
    <source>
        <strain evidence="10">ISS3</strain>
    </source>
</reference>
<comment type="subcellular location">
    <subcellularLocation>
        <location evidence="1">Mitochondrion</location>
    </subcellularLocation>
</comment>
<evidence type="ECO:0000256" key="3">
    <source>
        <dbReference type="ARBA" id="ARBA00022946"/>
    </source>
</evidence>
<dbReference type="EMBL" id="JYDH01000002">
    <property type="protein sequence ID" value="KRY43079.1"/>
    <property type="molecule type" value="Genomic_DNA"/>
</dbReference>
<dbReference type="Pfam" id="PF10244">
    <property type="entry name" value="MRP-L51"/>
    <property type="match status" value="1"/>
</dbReference>
<dbReference type="InterPro" id="IPR019373">
    <property type="entry name" value="Ribosomal_mL51"/>
</dbReference>
<evidence type="ECO:0000256" key="5">
    <source>
        <dbReference type="ARBA" id="ARBA00023128"/>
    </source>
</evidence>
<evidence type="ECO:0000256" key="8">
    <source>
        <dbReference type="ARBA" id="ARBA00035419"/>
    </source>
</evidence>
<keyword evidence="5" id="KW-0496">Mitochondrion</keyword>
<dbReference type="eggNOG" id="KOG4045">
    <property type="taxonomic scope" value="Eukaryota"/>
</dbReference>
<gene>
    <name evidence="10" type="primary">mrpl-51</name>
    <name evidence="10" type="ORF">T01_8532</name>
</gene>
<keyword evidence="4 10" id="KW-0689">Ribosomal protein</keyword>
<dbReference type="GO" id="GO:0003735">
    <property type="term" value="F:structural constituent of ribosome"/>
    <property type="evidence" value="ECO:0007669"/>
    <property type="project" value="InterPro"/>
</dbReference>
<dbReference type="KEGG" id="tsp:Tsp_01276"/>
<sequence length="246" mass="29211">MGSGVMYTKARMNYSMVHLPLLYSPIPCSVISASCFLLCNMYKACAHMGGFASPPARSGTKTIYDNSHVPRVIKDRTRIPLKVNDYGFYWNYYQNGQRLPRIKDCMTPVRMPKFELKDNWCKEKALYGQNDYIGIVKFIVDLLGDGSVHPAQLLYHVPPWLRGFPGQHRANELIKLIHYRNLYKEKMKRNTPKRWHELCKRIRYLLKYHNYKKQDELKIERDLGLWEEKPDFYYKDKTRRSYLDDP</sequence>
<keyword evidence="9" id="KW-0472">Membrane</keyword>
<comment type="caution">
    <text evidence="10">The sequence shown here is derived from an EMBL/GenBank/DDBJ whole genome shotgun (WGS) entry which is preliminary data.</text>
</comment>
<keyword evidence="3" id="KW-0809">Transit peptide</keyword>
<comment type="similarity">
    <text evidence="2">Belongs to the mitochondrion-specific ribosomal protein mL51 family.</text>
</comment>
<dbReference type="Proteomes" id="UP000054776">
    <property type="component" value="Unassembled WGS sequence"/>
</dbReference>
<protein>
    <recommendedName>
        <fullName evidence="7">Large ribosomal subunit protein mL51</fullName>
    </recommendedName>
    <alternativeName>
        <fullName evidence="8">39S ribosomal protein L51, mitochondrial</fullName>
    </alternativeName>
</protein>
<evidence type="ECO:0000256" key="7">
    <source>
        <dbReference type="ARBA" id="ARBA00035182"/>
    </source>
</evidence>
<dbReference type="GO" id="GO:0006412">
    <property type="term" value="P:translation"/>
    <property type="evidence" value="ECO:0007669"/>
    <property type="project" value="TreeGrafter"/>
</dbReference>
<dbReference type="STRING" id="6334.E5SC10"/>
<evidence type="ECO:0000313" key="10">
    <source>
        <dbReference type="EMBL" id="KRY43079.1"/>
    </source>
</evidence>
<accession>E5SC10</accession>
<dbReference type="GO" id="GO:0005762">
    <property type="term" value="C:mitochondrial large ribosomal subunit"/>
    <property type="evidence" value="ECO:0007669"/>
    <property type="project" value="TreeGrafter"/>
</dbReference>
<dbReference type="RefSeq" id="XP_003377083.1">
    <property type="nucleotide sequence ID" value="XM_003377035.1"/>
</dbReference>
<dbReference type="PANTHER" id="PTHR13409:SF0">
    <property type="entry name" value="LARGE RIBOSOMAL SUBUNIT PROTEIN ML51"/>
    <property type="match status" value="1"/>
</dbReference>
<evidence type="ECO:0000313" key="11">
    <source>
        <dbReference type="Proteomes" id="UP000054776"/>
    </source>
</evidence>
<proteinExistence type="inferred from homology"/>
<dbReference type="OrthoDB" id="10059330at2759"/>
<keyword evidence="9" id="KW-0812">Transmembrane</keyword>
<keyword evidence="11" id="KW-1185">Reference proteome</keyword>
<dbReference type="PANTHER" id="PTHR13409">
    <property type="entry name" value="MITOCHONDRIAL 39S RIBOSOMAL PROTEIN L51"/>
    <property type="match status" value="1"/>
</dbReference>
<feature type="transmembrane region" description="Helical" evidence="9">
    <location>
        <begin position="20"/>
        <end position="39"/>
    </location>
</feature>
<evidence type="ECO:0000256" key="4">
    <source>
        <dbReference type="ARBA" id="ARBA00022980"/>
    </source>
</evidence>
<organism evidence="10 11">
    <name type="scientific">Trichinella spiralis</name>
    <name type="common">Trichina worm</name>
    <dbReference type="NCBI Taxonomy" id="6334"/>
    <lineage>
        <taxon>Eukaryota</taxon>
        <taxon>Metazoa</taxon>
        <taxon>Ecdysozoa</taxon>
        <taxon>Nematoda</taxon>
        <taxon>Enoplea</taxon>
        <taxon>Dorylaimia</taxon>
        <taxon>Trichinellida</taxon>
        <taxon>Trichinellidae</taxon>
        <taxon>Trichinella</taxon>
    </lineage>
</organism>
<dbReference type="AlphaFoldDB" id="E5SC10"/>
<evidence type="ECO:0000256" key="9">
    <source>
        <dbReference type="SAM" id="Phobius"/>
    </source>
</evidence>
<dbReference type="FunCoup" id="E5SC10">
    <property type="interactions" value="117"/>
</dbReference>
<evidence type="ECO:0000256" key="6">
    <source>
        <dbReference type="ARBA" id="ARBA00023274"/>
    </source>
</evidence>
<keyword evidence="6" id="KW-0687">Ribonucleoprotein</keyword>
<dbReference type="InParanoid" id="E5SC10"/>
<keyword evidence="9" id="KW-1133">Transmembrane helix</keyword>
<evidence type="ECO:0000256" key="1">
    <source>
        <dbReference type="ARBA" id="ARBA00004173"/>
    </source>
</evidence>
<dbReference type="HOGENOM" id="CLU_098800_0_0_1"/>
<name>E5SC10_TRISP</name>
<evidence type="ECO:0000256" key="2">
    <source>
        <dbReference type="ARBA" id="ARBA00010972"/>
    </source>
</evidence>